<comment type="caution">
    <text evidence="2">The sequence shown here is derived from an EMBL/GenBank/DDBJ whole genome shotgun (WGS) entry which is preliminary data.</text>
</comment>
<feature type="region of interest" description="Disordered" evidence="1">
    <location>
        <begin position="234"/>
        <end position="353"/>
    </location>
</feature>
<sequence length="922" mass="101882">MPPKRRNKDGKTSKKYHLIKEDSVEFILDSDEAQNNNTKPEPSLTLQYRREHLNQITPHENSPGISDLQQQRLLQSQSQQSQRPQQQPQSREQNPQNTFQDQPLNKPQPFDQEQSKPQESRQQNQTETQLQQPQCLKKQELAHQKLKQPLQRQQQNPELFRRTSDWDEIRTPEGRVIPTFQGERRPPLPKQKEPRLLPHPDFYITPSLPEYHTLSERQLATSNLALFERISKRQPSAPQLEQRTARRHSIIETPRGPQRASQIQYQDMERRMSQISQKYQPQRDHNVSLPNTPQRGVNIRENKTTQNTPLKIPQSDQRRPSQEYRLNQGQNLEPPQRETWQQPSTSQFSGPLQVQPRNFATSSQCIPGLSQNQSQNYSSPIHCFVSQAPIQNYLAASQCVVGASQYYGNSPQNITGPSHGISHYHHASSTQAISGPTPGPSQYHGSSIQSISGPTPGPSQFQRSSTQSISGPTPGSSQYHGSSTQSVSGPTQGMSQYHANSAQSVGGEAKYRGSLIQSGSGYDQGQFQYYRNPQSVSASTHGQKYRASSSQSVAGLNRGQSNYQGHSSISISVPTQGQLQCPSNPGQAMTHTVSGTTQNQSHYHATAKKCTSDSSQSSNVSAQVSGQCQTSLTTGNLNSSDVSMKNIVGPSHGVTETTQNQVQNVTPDRNTPGPSQNNDNSSQRDTNSTQNITQNNSSSSKGAIPKNYQGQKNDVSNKSISQSTASSSINVAGSSEKTKETSQNTAGPSNKAVEAPKPKPSPPLKVAGPSKSASTSSKAKGPQHATTTGPQPLMSSYSQLVSTLSQNKEFTMFQPLPQVEVDEIPDEITKEMPKTGPFAVLANTIPHAAAIFTKMKNTLLGTNIEKMNSQPLEYNPIMAKFEVQEEVCNAGPGQIWRVHDALRKEDAMVSIFYYTYSKNIPP</sequence>
<gene>
    <name evidence="2" type="ORF">PIBRA_LOCUS13975</name>
</gene>
<proteinExistence type="predicted"/>
<dbReference type="EMBL" id="CALOZG010000087">
    <property type="protein sequence ID" value="CAH4038413.1"/>
    <property type="molecule type" value="Genomic_DNA"/>
</dbReference>
<feature type="region of interest" description="Disordered" evidence="1">
    <location>
        <begin position="634"/>
        <end position="794"/>
    </location>
</feature>
<feature type="compositionally biased region" description="Low complexity" evidence="1">
    <location>
        <begin position="716"/>
        <end position="728"/>
    </location>
</feature>
<feature type="compositionally biased region" description="Polar residues" evidence="1">
    <location>
        <begin position="634"/>
        <end position="643"/>
    </location>
</feature>
<dbReference type="Proteomes" id="UP001152562">
    <property type="component" value="Unassembled WGS sequence"/>
</dbReference>
<feature type="compositionally biased region" description="Polar residues" evidence="1">
    <location>
        <begin position="54"/>
        <end position="64"/>
    </location>
</feature>
<dbReference type="AlphaFoldDB" id="A0A9P0XL68"/>
<feature type="compositionally biased region" description="Low complexity" evidence="1">
    <location>
        <begin position="122"/>
        <end position="134"/>
    </location>
</feature>
<feature type="compositionally biased region" description="Polar residues" evidence="1">
    <location>
        <begin position="443"/>
        <end position="504"/>
    </location>
</feature>
<keyword evidence="3" id="KW-1185">Reference proteome</keyword>
<feature type="region of interest" description="Disordered" evidence="1">
    <location>
        <begin position="534"/>
        <end position="600"/>
    </location>
</feature>
<name>A0A9P0XL68_PIEBR</name>
<feature type="compositionally biased region" description="Polar residues" evidence="1">
    <location>
        <begin position="97"/>
        <end position="112"/>
    </location>
</feature>
<feature type="compositionally biased region" description="Low complexity" evidence="1">
    <location>
        <begin position="686"/>
        <end position="700"/>
    </location>
</feature>
<feature type="compositionally biased region" description="Basic and acidic residues" evidence="1">
    <location>
        <begin position="159"/>
        <end position="173"/>
    </location>
</feature>
<feature type="compositionally biased region" description="Low complexity" evidence="1">
    <location>
        <begin position="654"/>
        <end position="666"/>
    </location>
</feature>
<feature type="compositionally biased region" description="Basic and acidic residues" evidence="1">
    <location>
        <begin position="182"/>
        <end position="198"/>
    </location>
</feature>
<feature type="compositionally biased region" description="Low complexity" evidence="1">
    <location>
        <begin position="68"/>
        <end position="96"/>
    </location>
</feature>
<evidence type="ECO:0000256" key="1">
    <source>
        <dbReference type="SAM" id="MobiDB-lite"/>
    </source>
</evidence>
<feature type="compositionally biased region" description="Polar residues" evidence="1">
    <location>
        <begin position="33"/>
        <end position="46"/>
    </location>
</feature>
<accession>A0A9P0XL68</accession>
<organism evidence="2 3">
    <name type="scientific">Pieris brassicae</name>
    <name type="common">White butterfly</name>
    <name type="synonym">Large white butterfly</name>
    <dbReference type="NCBI Taxonomy" id="7116"/>
    <lineage>
        <taxon>Eukaryota</taxon>
        <taxon>Metazoa</taxon>
        <taxon>Ecdysozoa</taxon>
        <taxon>Arthropoda</taxon>
        <taxon>Hexapoda</taxon>
        <taxon>Insecta</taxon>
        <taxon>Pterygota</taxon>
        <taxon>Neoptera</taxon>
        <taxon>Endopterygota</taxon>
        <taxon>Lepidoptera</taxon>
        <taxon>Glossata</taxon>
        <taxon>Ditrysia</taxon>
        <taxon>Papilionoidea</taxon>
        <taxon>Pieridae</taxon>
        <taxon>Pierinae</taxon>
        <taxon>Pieris</taxon>
    </lineage>
</organism>
<feature type="region of interest" description="Disordered" evidence="1">
    <location>
        <begin position="27"/>
        <end position="198"/>
    </location>
</feature>
<feature type="compositionally biased region" description="Polar residues" evidence="1">
    <location>
        <begin position="729"/>
        <end position="748"/>
    </location>
</feature>
<feature type="compositionally biased region" description="Polar residues" evidence="1">
    <location>
        <begin position="667"/>
        <end position="685"/>
    </location>
</feature>
<evidence type="ECO:0000313" key="3">
    <source>
        <dbReference type="Proteomes" id="UP001152562"/>
    </source>
</evidence>
<feature type="compositionally biased region" description="Low complexity" evidence="1">
    <location>
        <begin position="767"/>
        <end position="782"/>
    </location>
</feature>
<reference evidence="2" key="1">
    <citation type="submission" date="2022-05" db="EMBL/GenBank/DDBJ databases">
        <authorList>
            <person name="Okamura Y."/>
        </authorList>
    </citation>
    <scope>NUCLEOTIDE SEQUENCE</scope>
</reference>
<feature type="compositionally biased region" description="Polar residues" evidence="1">
    <location>
        <begin position="784"/>
        <end position="794"/>
    </location>
</feature>
<protein>
    <submittedName>
        <fullName evidence="2">Uncharacterized protein</fullName>
    </submittedName>
</protein>
<feature type="compositionally biased region" description="Polar residues" evidence="1">
    <location>
        <begin position="324"/>
        <end position="353"/>
    </location>
</feature>
<evidence type="ECO:0000313" key="2">
    <source>
        <dbReference type="EMBL" id="CAH4038413.1"/>
    </source>
</evidence>
<feature type="region of interest" description="Disordered" evidence="1">
    <location>
        <begin position="417"/>
        <end position="505"/>
    </location>
</feature>